<evidence type="ECO:0000313" key="2">
    <source>
        <dbReference type="EMBL" id="MBF8639646.1"/>
    </source>
</evidence>
<keyword evidence="1" id="KW-0808">Transferase</keyword>
<feature type="binding site" evidence="1">
    <location>
        <position position="18"/>
    </location>
    <ligand>
        <name>S-adenosyl-L-methionine</name>
        <dbReference type="ChEBI" id="CHEBI:59789"/>
    </ligand>
</feature>
<comment type="catalytic activity">
    <reaction evidence="1">
        <text>adenosine(2030) in 23S rRNA + S-adenosyl-L-methionine = N(6)-methyladenosine(2030) in 23S rRNA + S-adenosyl-L-homocysteine + H(+)</text>
        <dbReference type="Rhea" id="RHEA:43736"/>
        <dbReference type="Rhea" id="RHEA-COMP:10668"/>
        <dbReference type="Rhea" id="RHEA-COMP:10669"/>
        <dbReference type="ChEBI" id="CHEBI:15378"/>
        <dbReference type="ChEBI" id="CHEBI:57856"/>
        <dbReference type="ChEBI" id="CHEBI:59789"/>
        <dbReference type="ChEBI" id="CHEBI:74411"/>
        <dbReference type="ChEBI" id="CHEBI:74449"/>
        <dbReference type="EC" id="2.1.1.266"/>
    </reaction>
</comment>
<dbReference type="EMBL" id="UAUF01000008">
    <property type="protein sequence ID" value="SPZ02865.1"/>
    <property type="molecule type" value="Genomic_DNA"/>
</dbReference>
<dbReference type="HAMAP" id="MF_00934">
    <property type="entry name" value="23SrRNA_methyltr_J"/>
    <property type="match status" value="1"/>
</dbReference>
<feature type="active site" description="Proton acceptor" evidence="1">
    <location>
        <position position="163"/>
    </location>
</feature>
<reference evidence="3 4" key="1">
    <citation type="submission" date="2018-06" db="EMBL/GenBank/DDBJ databases">
        <authorList>
            <consortium name="Pathogen Informatics"/>
            <person name="Doyle S."/>
        </authorList>
    </citation>
    <scope>NUCLEOTIDE SEQUENCE [LARGE SCALE GENOMIC DNA]</scope>
    <source>
        <strain evidence="3 4">NCTC11842</strain>
    </source>
</reference>
<evidence type="ECO:0000313" key="4">
    <source>
        <dbReference type="Proteomes" id="UP000250443"/>
    </source>
</evidence>
<protein>
    <recommendedName>
        <fullName evidence="1">Ribosomal RNA large subunit methyltransferase J</fullName>
        <ecNumber evidence="1">2.1.1.266</ecNumber>
    </recommendedName>
    <alternativeName>
        <fullName evidence="1">23S rRNA (adenine(2030)-N6)-methyltransferase</fullName>
    </alternativeName>
    <alternativeName>
        <fullName evidence="1">23S rRNA m6A2030 methyltransferase</fullName>
    </alternativeName>
</protein>
<dbReference type="Gene3D" id="3.40.50.150">
    <property type="entry name" value="Vaccinia Virus protein VP39"/>
    <property type="match status" value="1"/>
</dbReference>
<dbReference type="SUPFAM" id="SSF53335">
    <property type="entry name" value="S-adenosyl-L-methionine-dependent methyltransferases"/>
    <property type="match status" value="1"/>
</dbReference>
<comment type="subunit">
    <text evidence="1">Monomer.</text>
</comment>
<reference evidence="2 5" key="2">
    <citation type="submission" date="2020-10" db="EMBL/GenBank/DDBJ databases">
        <title>Genome sequences of Pseudomonas isolates.</title>
        <authorList>
            <person name="Wessels L."/>
            <person name="Reich F."/>
            <person name="Hammerl J."/>
        </authorList>
    </citation>
    <scope>NUCLEOTIDE SEQUENCE [LARGE SCALE GENOMIC DNA]</scope>
    <source>
        <strain evidence="2 5">20-MO00624-0</strain>
    </source>
</reference>
<dbReference type="PANTHER" id="PTHR37426">
    <property type="entry name" value="RIBOSOMAL RNA LARGE SUBUNIT METHYLTRANSFERASE J"/>
    <property type="match status" value="1"/>
</dbReference>
<keyword evidence="1" id="KW-0698">rRNA processing</keyword>
<dbReference type="Proteomes" id="UP000250443">
    <property type="component" value="Unassembled WGS sequence"/>
</dbReference>
<dbReference type="EMBL" id="JADMCD010000001">
    <property type="protein sequence ID" value="MBF8639646.1"/>
    <property type="molecule type" value="Genomic_DNA"/>
</dbReference>
<evidence type="ECO:0000313" key="5">
    <source>
        <dbReference type="Proteomes" id="UP000626180"/>
    </source>
</evidence>
<keyword evidence="1" id="KW-0489">Methyltransferase</keyword>
<accession>A0A2X2CS61</accession>
<dbReference type="InterPro" id="IPR029063">
    <property type="entry name" value="SAM-dependent_MTases_sf"/>
</dbReference>
<comment type="similarity">
    <text evidence="1">Belongs to the RlmJ family.</text>
</comment>
<evidence type="ECO:0000256" key="1">
    <source>
        <dbReference type="HAMAP-Rule" id="MF_00934"/>
    </source>
</evidence>
<feature type="binding site" evidence="1">
    <location>
        <position position="99"/>
    </location>
    <ligand>
        <name>S-adenosyl-L-methionine</name>
        <dbReference type="ChEBI" id="CHEBI:59789"/>
    </ligand>
</feature>
<dbReference type="GeneID" id="300266100"/>
<dbReference type="GO" id="GO:0036307">
    <property type="term" value="F:23S rRNA (adenine(2030)-N(6))-methyltransferase activity"/>
    <property type="evidence" value="ECO:0007669"/>
    <property type="project" value="UniProtKB-UniRule"/>
</dbReference>
<keyword evidence="1" id="KW-0694">RNA-binding</keyword>
<dbReference type="Proteomes" id="UP000626180">
    <property type="component" value="Unassembled WGS sequence"/>
</dbReference>
<dbReference type="EC" id="2.1.1.266" evidence="1"/>
<keyword evidence="1" id="KW-0949">S-adenosyl-L-methionine</keyword>
<sequence>MNYRHAFHAGNHADVLKHFVLSRVLMLLGRKETPYAYLDTHSGIGLYDLLGDQASRTGEWQGGIGRLWEAKDLPDPLVAYKEAVAALNSDGALRFYPGSPEIARRFSRPQDRLHLNELHPEDALLLKENMGQERRIAVHHRDGWLLPKALLPVQEKRAVLLIDPPFEKVDEFERCSMALKESIARMRQIVTAIWYPIKDQRQLKRFYQDLQKSNAPKLLRAELWVHPTDNPVGLNGSGMVISNPPWGLEDELRSVLPWLAKQLGQSQPGWKLDWLIEEKST</sequence>
<gene>
    <name evidence="1" type="primary">rlmJ</name>
    <name evidence="2" type="ORF">IRZ65_02970</name>
    <name evidence="3" type="ORF">NCTC11842_00879</name>
</gene>
<feature type="binding site" evidence="1">
    <location>
        <position position="117"/>
    </location>
    <ligand>
        <name>S-adenosyl-L-methionine</name>
        <dbReference type="ChEBI" id="CHEBI:59789"/>
    </ligand>
</feature>
<dbReference type="GO" id="GO:0070475">
    <property type="term" value="P:rRNA base methylation"/>
    <property type="evidence" value="ECO:0007669"/>
    <property type="project" value="UniProtKB-UniRule"/>
</dbReference>
<proteinExistence type="inferred from homology"/>
<dbReference type="InterPro" id="IPR007473">
    <property type="entry name" value="RlmJ"/>
</dbReference>
<dbReference type="AlphaFoldDB" id="A0A2X2CS61"/>
<dbReference type="GO" id="GO:0005829">
    <property type="term" value="C:cytosol"/>
    <property type="evidence" value="ECO:0007669"/>
    <property type="project" value="TreeGrafter"/>
</dbReference>
<dbReference type="Pfam" id="PF04378">
    <property type="entry name" value="RsmJ"/>
    <property type="match status" value="1"/>
</dbReference>
<feature type="site" description="Interaction with substrate rRNA" evidence="1">
    <location>
        <position position="3"/>
    </location>
</feature>
<organism evidence="3 4">
    <name type="scientific">Pseudomonas luteola</name>
    <dbReference type="NCBI Taxonomy" id="47886"/>
    <lineage>
        <taxon>Bacteria</taxon>
        <taxon>Pseudomonadati</taxon>
        <taxon>Pseudomonadota</taxon>
        <taxon>Gammaproteobacteria</taxon>
        <taxon>Pseudomonadales</taxon>
        <taxon>Pseudomonadaceae</taxon>
        <taxon>Pseudomonas</taxon>
    </lineage>
</organism>
<dbReference type="RefSeq" id="WP_010797046.1">
    <property type="nucleotide sequence ID" value="NZ_CP069262.1"/>
</dbReference>
<keyword evidence="5" id="KW-1185">Reference proteome</keyword>
<feature type="binding site" evidence="1">
    <location>
        <position position="163"/>
    </location>
    <ligand>
        <name>S-adenosyl-L-methionine</name>
        <dbReference type="ChEBI" id="CHEBI:59789"/>
    </ligand>
</feature>
<name>A0A2X2CS61_PSELU</name>
<comment type="function">
    <text evidence="1">Specifically methylates the adenine in position 2030 of 23S rRNA.</text>
</comment>
<feature type="binding site" evidence="1">
    <location>
        <begin position="142"/>
        <end position="143"/>
    </location>
    <ligand>
        <name>S-adenosyl-L-methionine</name>
        <dbReference type="ChEBI" id="CHEBI:59789"/>
    </ligand>
</feature>
<feature type="binding site" evidence="1">
    <location>
        <position position="41"/>
    </location>
    <ligand>
        <name>S-adenosyl-L-methionine</name>
        <dbReference type="ChEBI" id="CHEBI:59789"/>
    </ligand>
</feature>
<dbReference type="PANTHER" id="PTHR37426:SF1">
    <property type="entry name" value="RIBOSOMAL RNA LARGE SUBUNIT METHYLTRANSFERASE J"/>
    <property type="match status" value="1"/>
</dbReference>
<dbReference type="GO" id="GO:0003723">
    <property type="term" value="F:RNA binding"/>
    <property type="evidence" value="ECO:0007669"/>
    <property type="project" value="UniProtKB-UniRule"/>
</dbReference>
<evidence type="ECO:0000313" key="3">
    <source>
        <dbReference type="EMBL" id="SPZ02865.1"/>
    </source>
</evidence>